<evidence type="ECO:0000256" key="2">
    <source>
        <dbReference type="ARBA" id="ARBA00002039"/>
    </source>
</evidence>
<keyword evidence="11" id="KW-1185">Reference proteome</keyword>
<dbReference type="Pfam" id="PF03575">
    <property type="entry name" value="Peptidase_S51"/>
    <property type="match status" value="1"/>
</dbReference>
<dbReference type="PANTHER" id="PTHR36175">
    <property type="entry name" value="CYANOPHYCINASE"/>
    <property type="match status" value="1"/>
</dbReference>
<evidence type="ECO:0000313" key="10">
    <source>
        <dbReference type="EMBL" id="MBO9204250.1"/>
    </source>
</evidence>
<gene>
    <name evidence="10" type="ORF">J7I42_28440</name>
</gene>
<dbReference type="RefSeq" id="WP_209142632.1">
    <property type="nucleotide sequence ID" value="NZ_JAGHKO010000011.1"/>
</dbReference>
<dbReference type="Gene3D" id="3.40.50.880">
    <property type="match status" value="1"/>
</dbReference>
<evidence type="ECO:0000313" key="11">
    <source>
        <dbReference type="Proteomes" id="UP000677244"/>
    </source>
</evidence>
<organism evidence="10 11">
    <name type="scientific">Niastella soli</name>
    <dbReference type="NCBI Taxonomy" id="2821487"/>
    <lineage>
        <taxon>Bacteria</taxon>
        <taxon>Pseudomonadati</taxon>
        <taxon>Bacteroidota</taxon>
        <taxon>Chitinophagia</taxon>
        <taxon>Chitinophagales</taxon>
        <taxon>Chitinophagaceae</taxon>
        <taxon>Niastella</taxon>
    </lineage>
</organism>
<proteinExistence type="inferred from homology"/>
<dbReference type="GO" id="GO:0004180">
    <property type="term" value="F:carboxypeptidase activity"/>
    <property type="evidence" value="ECO:0007669"/>
    <property type="project" value="UniProtKB-KW"/>
</dbReference>
<dbReference type="EMBL" id="JAGHKO010000011">
    <property type="protein sequence ID" value="MBO9204250.1"/>
    <property type="molecule type" value="Genomic_DNA"/>
</dbReference>
<sequence length="289" mass="31280">MTRINKVILALSLTLTTTNNFAQQKATEFIGPEKGSLVIVGGGRLGPDIWARFIELAGGPDARIVVIPTAGEDSSLHIGKSFEKELLQNLGIQNVVVLHTRNPKIANTDSFVAPIKKATGIWFVGGRQWRLADAYLNTLAHKEFNALLNRGGVIGGTSAGATIQGSFLFRGDTKGNNVLVGDHTQGLDFIHNVAIDQHILRRNRQFDLAGFIKTRPELLGIGIDENTAVVVQKNTFEVIGNSYVAVYDGHATKTATEEAKPFTFLGKGQRYDLKERKLVPAPGNPATAN</sequence>
<evidence type="ECO:0000256" key="4">
    <source>
        <dbReference type="ARBA" id="ARBA00013115"/>
    </source>
</evidence>
<keyword evidence="6" id="KW-0645">Protease</keyword>
<name>A0ABS3Z3N2_9BACT</name>
<feature type="chain" id="PRO_5046425111" description="Cyanophycinase" evidence="9">
    <location>
        <begin position="23"/>
        <end position="289"/>
    </location>
</feature>
<comment type="catalytic activity">
    <reaction evidence="1">
        <text>[L-4-(L-arginin-2-N-yl)aspartate](n) + H2O = [L-4-(L-arginin-2-N-yl)aspartate](n-1) + L-4-(L-arginin-2-N-yl)aspartate</text>
        <dbReference type="Rhea" id="RHEA:12845"/>
        <dbReference type="Rhea" id="RHEA-COMP:13728"/>
        <dbReference type="Rhea" id="RHEA-COMP:13734"/>
        <dbReference type="ChEBI" id="CHEBI:15377"/>
        <dbReference type="ChEBI" id="CHEBI:137986"/>
        <dbReference type="ChEBI" id="CHEBI:137991"/>
        <dbReference type="EC" id="3.4.15.6"/>
    </reaction>
</comment>
<keyword evidence="8" id="KW-0720">Serine protease</keyword>
<evidence type="ECO:0000256" key="7">
    <source>
        <dbReference type="ARBA" id="ARBA00022801"/>
    </source>
</evidence>
<evidence type="ECO:0000256" key="9">
    <source>
        <dbReference type="SAM" id="SignalP"/>
    </source>
</evidence>
<feature type="signal peptide" evidence="9">
    <location>
        <begin position="1"/>
        <end position="22"/>
    </location>
</feature>
<evidence type="ECO:0000256" key="3">
    <source>
        <dbReference type="ARBA" id="ARBA00006534"/>
    </source>
</evidence>
<protein>
    <recommendedName>
        <fullName evidence="5">Cyanophycinase</fullName>
        <ecNumber evidence="4">3.4.15.6</ecNumber>
    </recommendedName>
</protein>
<dbReference type="EC" id="3.4.15.6" evidence="4"/>
<dbReference type="SUPFAM" id="SSF52317">
    <property type="entry name" value="Class I glutamine amidotransferase-like"/>
    <property type="match status" value="1"/>
</dbReference>
<dbReference type="CDD" id="cd03145">
    <property type="entry name" value="GAT1_cyanophycinase"/>
    <property type="match status" value="1"/>
</dbReference>
<accession>A0ABS3Z3N2</accession>
<dbReference type="PANTHER" id="PTHR36175:SF1">
    <property type="entry name" value="CYANOPHYCINASE"/>
    <property type="match status" value="1"/>
</dbReference>
<evidence type="ECO:0000256" key="8">
    <source>
        <dbReference type="ARBA" id="ARBA00022825"/>
    </source>
</evidence>
<evidence type="ECO:0000256" key="1">
    <source>
        <dbReference type="ARBA" id="ARBA00001092"/>
    </source>
</evidence>
<dbReference type="InterPro" id="IPR029062">
    <property type="entry name" value="Class_I_gatase-like"/>
</dbReference>
<dbReference type="InterPro" id="IPR011811">
    <property type="entry name" value="Peptidase_S51_cyanophycinase"/>
</dbReference>
<comment type="caution">
    <text evidence="10">The sequence shown here is derived from an EMBL/GenBank/DDBJ whole genome shotgun (WGS) entry which is preliminary data.</text>
</comment>
<keyword evidence="9" id="KW-0732">Signal</keyword>
<comment type="function">
    <text evidence="2">Exopeptidase that catalyzes the hydrolytic cleavage of multi-L-arginyl-poly-L-aspartic acid (cyanophycin; a water-insoluble reserve polymer) into aspartate-arginine dipeptides.</text>
</comment>
<dbReference type="NCBIfam" id="TIGR02069">
    <property type="entry name" value="cyanophycinase"/>
    <property type="match status" value="1"/>
</dbReference>
<evidence type="ECO:0000256" key="5">
    <source>
        <dbReference type="ARBA" id="ARBA00015719"/>
    </source>
</evidence>
<dbReference type="GO" id="GO:0008241">
    <property type="term" value="F:peptidyl-dipeptidase activity"/>
    <property type="evidence" value="ECO:0007669"/>
    <property type="project" value="UniProtKB-EC"/>
</dbReference>
<dbReference type="Proteomes" id="UP000677244">
    <property type="component" value="Unassembled WGS sequence"/>
</dbReference>
<comment type="similarity">
    <text evidence="3">Belongs to the peptidase S51 family.</text>
</comment>
<dbReference type="InterPro" id="IPR005320">
    <property type="entry name" value="Peptidase_S51"/>
</dbReference>
<keyword evidence="10" id="KW-0121">Carboxypeptidase</keyword>
<evidence type="ECO:0000256" key="6">
    <source>
        <dbReference type="ARBA" id="ARBA00022670"/>
    </source>
</evidence>
<keyword evidence="7 10" id="KW-0378">Hydrolase</keyword>
<reference evidence="10 11" key="1">
    <citation type="submission" date="2021-03" db="EMBL/GenBank/DDBJ databases">
        <title>Assistant Professor.</title>
        <authorList>
            <person name="Huq M.A."/>
        </authorList>
    </citation>
    <scope>NUCLEOTIDE SEQUENCE [LARGE SCALE GENOMIC DNA]</scope>
    <source>
        <strain evidence="10 11">MAH-29</strain>
    </source>
</reference>